<protein>
    <recommendedName>
        <fullName evidence="4">DUF1453 family protein</fullName>
    </recommendedName>
</protein>
<keyword evidence="1" id="KW-1133">Transmembrane helix</keyword>
<name>A0A4Y8IBV4_9BACI</name>
<reference evidence="2 3" key="1">
    <citation type="submission" date="2019-03" db="EMBL/GenBank/DDBJ databases">
        <authorList>
            <person name="He R.-H."/>
        </authorList>
    </citation>
    <scope>NUCLEOTIDE SEQUENCE [LARGE SCALE GENOMIC DNA]</scope>
    <source>
        <strain evidence="3">SH 714</strain>
    </source>
</reference>
<feature type="transmembrane region" description="Helical" evidence="1">
    <location>
        <begin position="114"/>
        <end position="133"/>
    </location>
</feature>
<sequence>MTTLFAIITALLYVFQRYLDYRVLKKVFGIALFLQIFYILGHYMGGWPFPTPTAMIQIIIVSALGVALGVIFSRIWPIPQHKGFERIFRTFLIMVPSLGLGIGLQIILQGAQATQAIYLMFALAAWIGSGHFIRTEEKKVEKPIGSLFSRIKVKT</sequence>
<evidence type="ECO:0000313" key="2">
    <source>
        <dbReference type="EMBL" id="TFB13371.1"/>
    </source>
</evidence>
<proteinExistence type="predicted"/>
<dbReference type="RefSeq" id="WP_134341512.1">
    <property type="nucleotide sequence ID" value="NZ_SOPW01000026.1"/>
</dbReference>
<organism evidence="2 3">
    <name type="scientific">Filobacillus milosensis</name>
    <dbReference type="NCBI Taxonomy" id="94137"/>
    <lineage>
        <taxon>Bacteria</taxon>
        <taxon>Bacillati</taxon>
        <taxon>Bacillota</taxon>
        <taxon>Bacilli</taxon>
        <taxon>Bacillales</taxon>
        <taxon>Bacillaceae</taxon>
        <taxon>Filobacillus</taxon>
    </lineage>
</organism>
<feature type="transmembrane region" description="Helical" evidence="1">
    <location>
        <begin position="56"/>
        <end position="76"/>
    </location>
</feature>
<evidence type="ECO:0000313" key="3">
    <source>
        <dbReference type="Proteomes" id="UP000297975"/>
    </source>
</evidence>
<evidence type="ECO:0008006" key="4">
    <source>
        <dbReference type="Google" id="ProtNLM"/>
    </source>
</evidence>
<dbReference type="Proteomes" id="UP000297975">
    <property type="component" value="Unassembled WGS sequence"/>
</dbReference>
<gene>
    <name evidence="2" type="ORF">E3U55_16130</name>
</gene>
<dbReference type="AlphaFoldDB" id="A0A4Y8IBV4"/>
<dbReference type="EMBL" id="SOPW01000026">
    <property type="protein sequence ID" value="TFB13371.1"/>
    <property type="molecule type" value="Genomic_DNA"/>
</dbReference>
<keyword evidence="1" id="KW-0472">Membrane</keyword>
<dbReference type="OrthoDB" id="26316at2"/>
<accession>A0A4Y8IBV4</accession>
<keyword evidence="1" id="KW-0812">Transmembrane</keyword>
<feature type="transmembrane region" description="Helical" evidence="1">
    <location>
        <begin position="88"/>
        <end position="108"/>
    </location>
</feature>
<feature type="transmembrane region" description="Helical" evidence="1">
    <location>
        <begin position="27"/>
        <end position="44"/>
    </location>
</feature>
<keyword evidence="3" id="KW-1185">Reference proteome</keyword>
<comment type="caution">
    <text evidence="2">The sequence shown here is derived from an EMBL/GenBank/DDBJ whole genome shotgun (WGS) entry which is preliminary data.</text>
</comment>
<evidence type="ECO:0000256" key="1">
    <source>
        <dbReference type="SAM" id="Phobius"/>
    </source>
</evidence>